<feature type="region of interest" description="Disordered" evidence="9">
    <location>
        <begin position="1"/>
        <end position="21"/>
    </location>
</feature>
<evidence type="ECO:0000256" key="10">
    <source>
        <dbReference type="SAM" id="Phobius"/>
    </source>
</evidence>
<dbReference type="PANTHER" id="PTHR33203:SF63">
    <property type="entry name" value="OLEOSIN 18.2 KDA"/>
    <property type="match status" value="1"/>
</dbReference>
<proteinExistence type="inferred from homology"/>
<comment type="function">
    <text evidence="1">May have a structural role to stabilize the lipid body during desiccation of the seed by preventing coalescence of the oil. Probably interacts with both lipid and phospholipid moieties of lipid bodies. May also provide recognition signals for specific lipase anchorage in lipolysis during seedling growth.</text>
</comment>
<dbReference type="EMBL" id="CM003613">
    <property type="protein sequence ID" value="KYP54833.1"/>
    <property type="molecule type" value="Genomic_DNA"/>
</dbReference>
<evidence type="ECO:0000256" key="8">
    <source>
        <dbReference type="ARBA" id="ARBA00023136"/>
    </source>
</evidence>
<evidence type="ECO:0000256" key="4">
    <source>
        <dbReference type="ARBA" id="ARBA00010858"/>
    </source>
</evidence>
<dbReference type="OrthoDB" id="1929188at2759"/>
<protein>
    <submittedName>
        <fullName evidence="11">Oleosin 5</fullName>
    </submittedName>
</protein>
<evidence type="ECO:0000313" key="12">
    <source>
        <dbReference type="Proteomes" id="UP000075243"/>
    </source>
</evidence>
<evidence type="ECO:0000256" key="9">
    <source>
        <dbReference type="SAM" id="MobiDB-lite"/>
    </source>
</evidence>
<keyword evidence="12" id="KW-1185">Reference proteome</keyword>
<feature type="transmembrane region" description="Helical" evidence="10">
    <location>
        <begin position="88"/>
        <end position="114"/>
    </location>
</feature>
<dbReference type="AlphaFoldDB" id="A0A151SJ77"/>
<evidence type="ECO:0000256" key="6">
    <source>
        <dbReference type="ARBA" id="ARBA00022692"/>
    </source>
</evidence>
<evidence type="ECO:0000256" key="5">
    <source>
        <dbReference type="ARBA" id="ARBA00022677"/>
    </source>
</evidence>
<dbReference type="GO" id="GO:0016020">
    <property type="term" value="C:membrane"/>
    <property type="evidence" value="ECO:0007669"/>
    <property type="project" value="UniProtKB-SubCell"/>
</dbReference>
<keyword evidence="5" id="KW-0551">Lipid droplet</keyword>
<keyword evidence="7 10" id="KW-1133">Transmembrane helix</keyword>
<sequence length="156" mass="16676">MAEARSKPQHDHARTNSTHRQEGASFMKFLPEMSLSTSQVLMLLAGASIGGMLLLLAGLSLIVSLVGLMIAVPLFILFSPVLVPAASVIGIAVTSIIAAGTCGLMGLVTFTWMVNYLRRVMVTPEQAKRRIAEMAGHVKQKTKEAGQDIETKAQDA</sequence>
<evidence type="ECO:0000256" key="2">
    <source>
        <dbReference type="ARBA" id="ARBA00004141"/>
    </source>
</evidence>
<keyword evidence="6 10" id="KW-0812">Transmembrane</keyword>
<dbReference type="GO" id="GO:0010344">
    <property type="term" value="P:seed oilbody biogenesis"/>
    <property type="evidence" value="ECO:0007669"/>
    <property type="project" value="TreeGrafter"/>
</dbReference>
<evidence type="ECO:0000256" key="1">
    <source>
        <dbReference type="ARBA" id="ARBA00002582"/>
    </source>
</evidence>
<comment type="subcellular location">
    <subcellularLocation>
        <location evidence="3">Lipid droplet</location>
    </subcellularLocation>
    <subcellularLocation>
        <location evidence="2">Membrane</location>
        <topology evidence="2">Multi-pass membrane protein</topology>
    </subcellularLocation>
</comment>
<reference evidence="11 12" key="1">
    <citation type="journal article" date="2012" name="Nat. Biotechnol.">
        <title>Draft genome sequence of pigeonpea (Cajanus cajan), an orphan legume crop of resource-poor farmers.</title>
        <authorList>
            <person name="Varshney R.K."/>
            <person name="Chen W."/>
            <person name="Li Y."/>
            <person name="Bharti A.K."/>
            <person name="Saxena R.K."/>
            <person name="Schlueter J.A."/>
            <person name="Donoghue M.T."/>
            <person name="Azam S."/>
            <person name="Fan G."/>
            <person name="Whaley A.M."/>
            <person name="Farmer A.D."/>
            <person name="Sheridan J."/>
            <person name="Iwata A."/>
            <person name="Tuteja R."/>
            <person name="Penmetsa R.V."/>
            <person name="Wu W."/>
            <person name="Upadhyaya H.D."/>
            <person name="Yang S.P."/>
            <person name="Shah T."/>
            <person name="Saxena K.B."/>
            <person name="Michael T."/>
            <person name="McCombie W.R."/>
            <person name="Yang B."/>
            <person name="Zhang G."/>
            <person name="Yang H."/>
            <person name="Wang J."/>
            <person name="Spillane C."/>
            <person name="Cook D.R."/>
            <person name="May G.D."/>
            <person name="Xu X."/>
            <person name="Jackson S.A."/>
        </authorList>
    </citation>
    <scope>NUCLEOTIDE SEQUENCE [LARGE SCALE GENOMIC DNA]</scope>
    <source>
        <strain evidence="12">cv. Asha</strain>
    </source>
</reference>
<accession>A0A151SJ77</accession>
<comment type="similarity">
    <text evidence="4">Belongs to the oleosin family.</text>
</comment>
<dbReference type="OMA" id="GMKGKEM"/>
<name>A0A151SJ77_CAJCA</name>
<organism evidence="11 12">
    <name type="scientific">Cajanus cajan</name>
    <name type="common">Pigeon pea</name>
    <name type="synonym">Cajanus indicus</name>
    <dbReference type="NCBI Taxonomy" id="3821"/>
    <lineage>
        <taxon>Eukaryota</taxon>
        <taxon>Viridiplantae</taxon>
        <taxon>Streptophyta</taxon>
        <taxon>Embryophyta</taxon>
        <taxon>Tracheophyta</taxon>
        <taxon>Spermatophyta</taxon>
        <taxon>Magnoliopsida</taxon>
        <taxon>eudicotyledons</taxon>
        <taxon>Gunneridae</taxon>
        <taxon>Pentapetalae</taxon>
        <taxon>rosids</taxon>
        <taxon>fabids</taxon>
        <taxon>Fabales</taxon>
        <taxon>Fabaceae</taxon>
        <taxon>Papilionoideae</taxon>
        <taxon>50 kb inversion clade</taxon>
        <taxon>NPAAA clade</taxon>
        <taxon>indigoferoid/millettioid clade</taxon>
        <taxon>Phaseoleae</taxon>
        <taxon>Cajanus</taxon>
    </lineage>
</organism>
<gene>
    <name evidence="11" type="ORF">KK1_001033</name>
</gene>
<dbReference type="GO" id="GO:0050826">
    <property type="term" value="P:response to freezing"/>
    <property type="evidence" value="ECO:0007669"/>
    <property type="project" value="TreeGrafter"/>
</dbReference>
<evidence type="ECO:0000256" key="3">
    <source>
        <dbReference type="ARBA" id="ARBA00004502"/>
    </source>
</evidence>
<evidence type="ECO:0000313" key="11">
    <source>
        <dbReference type="EMBL" id="KYP54833.1"/>
    </source>
</evidence>
<dbReference type="PANTHER" id="PTHR33203">
    <property type="entry name" value="OLEOSIN"/>
    <property type="match status" value="1"/>
</dbReference>
<dbReference type="GO" id="GO:0019915">
    <property type="term" value="P:lipid storage"/>
    <property type="evidence" value="ECO:0007669"/>
    <property type="project" value="TreeGrafter"/>
</dbReference>
<dbReference type="Proteomes" id="UP000075243">
    <property type="component" value="Chromosome 11"/>
</dbReference>
<feature type="transmembrane region" description="Helical" evidence="10">
    <location>
        <begin position="43"/>
        <end position="76"/>
    </location>
</feature>
<dbReference type="GO" id="GO:0012511">
    <property type="term" value="C:monolayer-surrounded lipid storage body"/>
    <property type="evidence" value="ECO:0007669"/>
    <property type="project" value="InterPro"/>
</dbReference>
<evidence type="ECO:0000256" key="7">
    <source>
        <dbReference type="ARBA" id="ARBA00022989"/>
    </source>
</evidence>
<keyword evidence="8 10" id="KW-0472">Membrane</keyword>
<dbReference type="Pfam" id="PF01277">
    <property type="entry name" value="Oleosin"/>
    <property type="match status" value="1"/>
</dbReference>
<dbReference type="STRING" id="3821.A0A151SJ77"/>
<dbReference type="InterPro" id="IPR000136">
    <property type="entry name" value="Oleosin"/>
</dbReference>
<dbReference type="Gramene" id="C.cajan_01005.t">
    <property type="protein sequence ID" value="C.cajan_01005.t.cds1"/>
    <property type="gene ID" value="C.cajan_01005"/>
</dbReference>